<reference evidence="1" key="1">
    <citation type="submission" date="2023-06" db="EMBL/GenBank/DDBJ databases">
        <title>Genomic analysis of the entomopathogenic nematode Steinernema hermaphroditum.</title>
        <authorList>
            <person name="Schwarz E.M."/>
            <person name="Heppert J.K."/>
            <person name="Baniya A."/>
            <person name="Schwartz H.T."/>
            <person name="Tan C.-H."/>
            <person name="Antoshechkin I."/>
            <person name="Sternberg P.W."/>
            <person name="Goodrich-Blair H."/>
            <person name="Dillman A.R."/>
        </authorList>
    </citation>
    <scope>NUCLEOTIDE SEQUENCE</scope>
    <source>
        <strain evidence="1">PS9179</strain>
        <tissue evidence="1">Whole animal</tissue>
    </source>
</reference>
<evidence type="ECO:0000313" key="2">
    <source>
        <dbReference type="Proteomes" id="UP001175271"/>
    </source>
</evidence>
<name>A0AA39LXR9_9BILA</name>
<dbReference type="EMBL" id="JAUCMV010000003">
    <property type="protein sequence ID" value="KAK0413194.1"/>
    <property type="molecule type" value="Genomic_DNA"/>
</dbReference>
<organism evidence="1 2">
    <name type="scientific">Steinernema hermaphroditum</name>
    <dbReference type="NCBI Taxonomy" id="289476"/>
    <lineage>
        <taxon>Eukaryota</taxon>
        <taxon>Metazoa</taxon>
        <taxon>Ecdysozoa</taxon>
        <taxon>Nematoda</taxon>
        <taxon>Chromadorea</taxon>
        <taxon>Rhabditida</taxon>
        <taxon>Tylenchina</taxon>
        <taxon>Panagrolaimomorpha</taxon>
        <taxon>Strongyloidoidea</taxon>
        <taxon>Steinernematidae</taxon>
        <taxon>Steinernema</taxon>
    </lineage>
</organism>
<keyword evidence="2" id="KW-1185">Reference proteome</keyword>
<sequence length="80" mass="9272">MSMLRKQMALYELMTPGWFDFRAAVLTNGDGPDFIQITERTHVFGIESIDRVQMHHDCERHDKEDLLFLSGFVLSSARLV</sequence>
<proteinExistence type="predicted"/>
<accession>A0AA39LXR9</accession>
<comment type="caution">
    <text evidence="1">The sequence shown here is derived from an EMBL/GenBank/DDBJ whole genome shotgun (WGS) entry which is preliminary data.</text>
</comment>
<dbReference type="Proteomes" id="UP001175271">
    <property type="component" value="Unassembled WGS sequence"/>
</dbReference>
<gene>
    <name evidence="1" type="ORF">QR680_006657</name>
</gene>
<dbReference type="AlphaFoldDB" id="A0AA39LXR9"/>
<protein>
    <submittedName>
        <fullName evidence="1">Uncharacterized protein</fullName>
    </submittedName>
</protein>
<evidence type="ECO:0000313" key="1">
    <source>
        <dbReference type="EMBL" id="KAK0413194.1"/>
    </source>
</evidence>